<dbReference type="RefSeq" id="WP_380939635.1">
    <property type="nucleotide sequence ID" value="NZ_JBHUFC010000002.1"/>
</dbReference>
<dbReference type="InterPro" id="IPR009671">
    <property type="entry name" value="RraB_dom"/>
</dbReference>
<name>A0ABW4NET3_9SPHN</name>
<keyword evidence="3" id="KW-1185">Reference proteome</keyword>
<accession>A0ABW4NET3</accession>
<evidence type="ECO:0000313" key="2">
    <source>
        <dbReference type="EMBL" id="MFD1787280.1"/>
    </source>
</evidence>
<dbReference type="SUPFAM" id="SSF89946">
    <property type="entry name" value="Hypothetical protein VC0424"/>
    <property type="match status" value="1"/>
</dbReference>
<dbReference type="EMBL" id="JBHUFC010000002">
    <property type="protein sequence ID" value="MFD1787280.1"/>
    <property type="molecule type" value="Genomic_DNA"/>
</dbReference>
<organism evidence="2 3">
    <name type="scientific">Sphingomonas floccifaciens</name>
    <dbReference type="NCBI Taxonomy" id="1844115"/>
    <lineage>
        <taxon>Bacteria</taxon>
        <taxon>Pseudomonadati</taxon>
        <taxon>Pseudomonadota</taxon>
        <taxon>Alphaproteobacteria</taxon>
        <taxon>Sphingomonadales</taxon>
        <taxon>Sphingomonadaceae</taxon>
        <taxon>Sphingomonas</taxon>
    </lineage>
</organism>
<dbReference type="Gene3D" id="3.30.70.970">
    <property type="entry name" value="RraB-like"/>
    <property type="match status" value="1"/>
</dbReference>
<evidence type="ECO:0000313" key="3">
    <source>
        <dbReference type="Proteomes" id="UP001597283"/>
    </source>
</evidence>
<protein>
    <submittedName>
        <fullName evidence="2">Ribonuclease E inhibitor RraB</fullName>
    </submittedName>
</protein>
<dbReference type="Proteomes" id="UP001597283">
    <property type="component" value="Unassembled WGS sequence"/>
</dbReference>
<dbReference type="InterPro" id="IPR036701">
    <property type="entry name" value="RraB-like_sf"/>
</dbReference>
<reference evidence="3" key="1">
    <citation type="journal article" date="2019" name="Int. J. Syst. Evol. Microbiol.">
        <title>The Global Catalogue of Microorganisms (GCM) 10K type strain sequencing project: providing services to taxonomists for standard genome sequencing and annotation.</title>
        <authorList>
            <consortium name="The Broad Institute Genomics Platform"/>
            <consortium name="The Broad Institute Genome Sequencing Center for Infectious Disease"/>
            <person name="Wu L."/>
            <person name="Ma J."/>
        </authorList>
    </citation>
    <scope>NUCLEOTIDE SEQUENCE [LARGE SCALE GENOMIC DNA]</scope>
    <source>
        <strain evidence="3">Q85</strain>
    </source>
</reference>
<sequence length="278" mass="30350">MTLSPGSTVAGEADQWMLFERMSTDGYPLIILVRNGDPVVSEALKAGLLSVVSCKADSSIFFDNGLPQYTDRIYPIEDKLAHELERCNFAVFHVASVSGEGQRRLIYAHAEPVDFERMLKSVKVEGYSFSTDTPLDHSDLIDLITPSATDRQLSGDMSVISNLSKNGDDGTAARKTDFWFYGATNALEALIADLTPWGFAIDHWLDEAEGVVLTTNTAVDLDSFKSLTPVLVATAETHGVKYDGWETFVVSPEAPEPDPIATPQPKSLLSKLFGAKKN</sequence>
<proteinExistence type="predicted"/>
<comment type="caution">
    <text evidence="2">The sequence shown here is derived from an EMBL/GenBank/DDBJ whole genome shotgun (WGS) entry which is preliminary data.</text>
</comment>
<feature type="domain" description="Regulator of ribonuclease activity B" evidence="1">
    <location>
        <begin position="158"/>
        <end position="247"/>
    </location>
</feature>
<evidence type="ECO:0000259" key="1">
    <source>
        <dbReference type="Pfam" id="PF06877"/>
    </source>
</evidence>
<gene>
    <name evidence="2" type="ORF">ACFSC3_06825</name>
</gene>
<dbReference type="Pfam" id="PF06877">
    <property type="entry name" value="RraB"/>
    <property type="match status" value="1"/>
</dbReference>